<dbReference type="OrthoDB" id="10256055at2759"/>
<evidence type="ECO:0008006" key="3">
    <source>
        <dbReference type="Google" id="ProtNLM"/>
    </source>
</evidence>
<dbReference type="EMBL" id="ML977137">
    <property type="protein sequence ID" value="KAF1992252.1"/>
    <property type="molecule type" value="Genomic_DNA"/>
</dbReference>
<accession>A0A6G1HGU4</accession>
<evidence type="ECO:0000313" key="2">
    <source>
        <dbReference type="Proteomes" id="UP000800041"/>
    </source>
</evidence>
<organism evidence="1 2">
    <name type="scientific">Aulographum hederae CBS 113979</name>
    <dbReference type="NCBI Taxonomy" id="1176131"/>
    <lineage>
        <taxon>Eukaryota</taxon>
        <taxon>Fungi</taxon>
        <taxon>Dikarya</taxon>
        <taxon>Ascomycota</taxon>
        <taxon>Pezizomycotina</taxon>
        <taxon>Dothideomycetes</taxon>
        <taxon>Pleosporomycetidae</taxon>
        <taxon>Aulographales</taxon>
        <taxon>Aulographaceae</taxon>
    </lineage>
</organism>
<dbReference type="Proteomes" id="UP000800041">
    <property type="component" value="Unassembled WGS sequence"/>
</dbReference>
<gene>
    <name evidence="1" type="ORF">K402DRAFT_366323</name>
</gene>
<dbReference type="PANTHER" id="PTHR41677:SF1">
    <property type="entry name" value="FE2OG DIOXYGENASE DOMAIN-CONTAINING PROTEIN"/>
    <property type="match status" value="1"/>
</dbReference>
<reference evidence="1" key="1">
    <citation type="journal article" date="2020" name="Stud. Mycol.">
        <title>101 Dothideomycetes genomes: a test case for predicting lifestyles and emergence of pathogens.</title>
        <authorList>
            <person name="Haridas S."/>
            <person name="Albert R."/>
            <person name="Binder M."/>
            <person name="Bloem J."/>
            <person name="Labutti K."/>
            <person name="Salamov A."/>
            <person name="Andreopoulos B."/>
            <person name="Baker S."/>
            <person name="Barry K."/>
            <person name="Bills G."/>
            <person name="Bluhm B."/>
            <person name="Cannon C."/>
            <person name="Castanera R."/>
            <person name="Culley D."/>
            <person name="Daum C."/>
            <person name="Ezra D."/>
            <person name="Gonzalez J."/>
            <person name="Henrissat B."/>
            <person name="Kuo A."/>
            <person name="Liang C."/>
            <person name="Lipzen A."/>
            <person name="Lutzoni F."/>
            <person name="Magnuson J."/>
            <person name="Mondo S."/>
            <person name="Nolan M."/>
            <person name="Ohm R."/>
            <person name="Pangilinan J."/>
            <person name="Park H.-J."/>
            <person name="Ramirez L."/>
            <person name="Alfaro M."/>
            <person name="Sun H."/>
            <person name="Tritt A."/>
            <person name="Yoshinaga Y."/>
            <person name="Zwiers L.-H."/>
            <person name="Turgeon B."/>
            <person name="Goodwin S."/>
            <person name="Spatafora J."/>
            <person name="Crous P."/>
            <person name="Grigoriev I."/>
        </authorList>
    </citation>
    <scope>NUCLEOTIDE SEQUENCE</scope>
    <source>
        <strain evidence="1">CBS 113979</strain>
    </source>
</reference>
<dbReference type="PANTHER" id="PTHR41677">
    <property type="entry name" value="YALI0B19030P"/>
    <property type="match status" value="1"/>
</dbReference>
<evidence type="ECO:0000313" key="1">
    <source>
        <dbReference type="EMBL" id="KAF1992252.1"/>
    </source>
</evidence>
<proteinExistence type="predicted"/>
<name>A0A6G1HGU4_9PEZI</name>
<sequence length="326" mass="36772">MDVQSRTDFKFKPIINDTLRSAENTSHTTFDAKRHLSFTESPKVLTMKDIGAENTGISPVAVSEPFPLFTQEAILAMRTEILKPEVWENCLYSTEFAACQLRGHCPKYAPFMYDAWKDPRTISIVSKIAGIDLVPIVDYEIGNINIAVADESRKSVTGDTAGVTHLHRDSYPFVCVVMMSDASNMVGGETAVKTASGEIIKVRGPQMGCAVVLQGRYIDHQALAATRGSERITMITAYRPRDPMLQDDSVLTSIRPISNLSEIYFQWSDYRLEVLEERIRALRKVMWIQHSLGRDTDTKRVKAFLRDQEEYLTQTNKEIIENIGKV</sequence>
<dbReference type="AlphaFoldDB" id="A0A6G1HGU4"/>
<protein>
    <recommendedName>
        <fullName evidence="3">Fe2OG dioxygenase domain-containing protein</fullName>
    </recommendedName>
</protein>
<keyword evidence="2" id="KW-1185">Reference proteome</keyword>